<feature type="compositionally biased region" description="Low complexity" evidence="1">
    <location>
        <begin position="225"/>
        <end position="240"/>
    </location>
</feature>
<dbReference type="EMBL" id="AGSI01000009">
    <property type="protein sequence ID" value="EIE22680.1"/>
    <property type="molecule type" value="Genomic_DNA"/>
</dbReference>
<dbReference type="GeneID" id="17040667"/>
<accession>I0YWB1</accession>
<dbReference type="AlphaFoldDB" id="I0YWB1"/>
<evidence type="ECO:0000256" key="1">
    <source>
        <dbReference type="SAM" id="MobiDB-lite"/>
    </source>
</evidence>
<organism evidence="3 4">
    <name type="scientific">Coccomyxa subellipsoidea (strain C-169)</name>
    <name type="common">Green microalga</name>
    <dbReference type="NCBI Taxonomy" id="574566"/>
    <lineage>
        <taxon>Eukaryota</taxon>
        <taxon>Viridiplantae</taxon>
        <taxon>Chlorophyta</taxon>
        <taxon>core chlorophytes</taxon>
        <taxon>Trebouxiophyceae</taxon>
        <taxon>Trebouxiophyceae incertae sedis</taxon>
        <taxon>Coccomyxaceae</taxon>
        <taxon>Coccomyxa</taxon>
        <taxon>Coccomyxa subellipsoidea</taxon>
    </lineage>
</organism>
<dbReference type="KEGG" id="csl:COCSUDRAFT_63820"/>
<gene>
    <name evidence="3" type="ORF">COCSUDRAFT_63820</name>
</gene>
<evidence type="ECO:0000259" key="2">
    <source>
        <dbReference type="PROSITE" id="PS51382"/>
    </source>
</evidence>
<dbReference type="InterPro" id="IPR031142">
    <property type="entry name" value="SPX_prot"/>
</dbReference>
<name>I0YWB1_COCSC</name>
<feature type="region of interest" description="Disordered" evidence="1">
    <location>
        <begin position="151"/>
        <end position="170"/>
    </location>
</feature>
<comment type="caution">
    <text evidence="3">The sequence shown here is derived from an EMBL/GenBank/DDBJ whole genome shotgun (WGS) entry which is preliminary data.</text>
</comment>
<feature type="domain" description="SPX" evidence="2">
    <location>
        <begin position="1"/>
        <end position="112"/>
    </location>
</feature>
<feature type="region of interest" description="Disordered" evidence="1">
    <location>
        <begin position="191"/>
        <end position="240"/>
    </location>
</feature>
<dbReference type="GO" id="GO:0016036">
    <property type="term" value="P:cellular response to phosphate starvation"/>
    <property type="evidence" value="ECO:0007669"/>
    <property type="project" value="InterPro"/>
</dbReference>
<dbReference type="PANTHER" id="PTHR45978">
    <property type="entry name" value="SPX DOMAIN-CONTAINING PROTEIN 3"/>
    <property type="match status" value="1"/>
</dbReference>
<dbReference type="eggNOG" id="KOG1161">
    <property type="taxonomic scope" value="Eukaryota"/>
</dbReference>
<evidence type="ECO:0000313" key="4">
    <source>
        <dbReference type="Proteomes" id="UP000007264"/>
    </source>
</evidence>
<dbReference type="PROSITE" id="PS51382">
    <property type="entry name" value="SPX"/>
    <property type="match status" value="1"/>
</dbReference>
<reference evidence="3 4" key="1">
    <citation type="journal article" date="2012" name="Genome Biol.">
        <title>The genome of the polar eukaryotic microalga coccomyxa subellipsoidea reveals traits of cold adaptation.</title>
        <authorList>
            <person name="Blanc G."/>
            <person name="Agarkova I."/>
            <person name="Grimwood J."/>
            <person name="Kuo A."/>
            <person name="Brueggeman A."/>
            <person name="Dunigan D."/>
            <person name="Gurnon J."/>
            <person name="Ladunga I."/>
            <person name="Lindquist E."/>
            <person name="Lucas S."/>
            <person name="Pangilinan J."/>
            <person name="Proschold T."/>
            <person name="Salamov A."/>
            <person name="Schmutz J."/>
            <person name="Weeks D."/>
            <person name="Yamada T."/>
            <person name="Claverie J.M."/>
            <person name="Grigoriev I."/>
            <person name="Van Etten J."/>
            <person name="Lomsadze A."/>
            <person name="Borodovsky M."/>
        </authorList>
    </citation>
    <scope>NUCLEOTIDE SEQUENCE [LARGE SCALE GENOMIC DNA]</scope>
    <source>
        <strain evidence="3 4">C-169</strain>
    </source>
</reference>
<dbReference type="RefSeq" id="XP_005647224.1">
    <property type="nucleotide sequence ID" value="XM_005647167.1"/>
</dbReference>
<dbReference type="Proteomes" id="UP000007264">
    <property type="component" value="Unassembled WGS sequence"/>
</dbReference>
<dbReference type="PANTHER" id="PTHR45978:SF7">
    <property type="entry name" value="SPX DOMAIN-CONTAINING PROTEIN 4"/>
    <property type="match status" value="1"/>
</dbReference>
<proteinExistence type="predicted"/>
<dbReference type="STRING" id="574566.I0YWB1"/>
<dbReference type="Pfam" id="PF03105">
    <property type="entry name" value="SPX"/>
    <property type="match status" value="1"/>
</dbReference>
<protein>
    <recommendedName>
        <fullName evidence="2">SPX domain-containing protein</fullName>
    </recommendedName>
</protein>
<keyword evidence="4" id="KW-1185">Reference proteome</keyword>
<sequence length="240" mass="26202">MLGLVQSIVEGLTPGELSFIETLKEDLDQFNDFFIEKEEECIIRTQALEEQLAKADKDDVGFLGRLRSAFVDLHGEMVLLLHWSMLNYAGVVKILKKHDKQSGVILRAPFLANVLQQPFYSTDRITQLVKDVEQHLETLLIDEHGASLNDAERNADGADASPSGKDRSLGEIRLVKRTQAALDMWREMGDKASTPSTVVRTTKAAKKGADDRPSALSEASEESLAKAAAAPAAAATVAAK</sequence>
<dbReference type="InterPro" id="IPR004331">
    <property type="entry name" value="SPX_dom"/>
</dbReference>
<evidence type="ECO:0000313" key="3">
    <source>
        <dbReference type="EMBL" id="EIE22680.1"/>
    </source>
</evidence>
<dbReference type="OrthoDB" id="6493944at2759"/>